<comment type="caution">
    <text evidence="1">The sequence shown here is derived from an EMBL/GenBank/DDBJ whole genome shotgun (WGS) entry which is preliminary data.</text>
</comment>
<dbReference type="OrthoDB" id="2447560at2759"/>
<feature type="non-terminal residue" evidence="1">
    <location>
        <position position="61"/>
    </location>
</feature>
<reference evidence="1" key="1">
    <citation type="submission" date="2021-06" db="EMBL/GenBank/DDBJ databases">
        <authorList>
            <person name="Kallberg Y."/>
            <person name="Tangrot J."/>
            <person name="Rosling A."/>
        </authorList>
    </citation>
    <scope>NUCLEOTIDE SEQUENCE</scope>
    <source>
        <strain evidence="1">IN212</strain>
    </source>
</reference>
<dbReference type="EMBL" id="CAJVPZ010052668">
    <property type="protein sequence ID" value="CAG8780820.1"/>
    <property type="molecule type" value="Genomic_DNA"/>
</dbReference>
<name>A0A9N9JIF3_9GLOM</name>
<keyword evidence="2" id="KW-1185">Reference proteome</keyword>
<dbReference type="AlphaFoldDB" id="A0A9N9JIF3"/>
<gene>
    <name evidence="1" type="ORF">RFULGI_LOCUS15807</name>
</gene>
<feature type="non-terminal residue" evidence="1">
    <location>
        <position position="1"/>
    </location>
</feature>
<dbReference type="Proteomes" id="UP000789396">
    <property type="component" value="Unassembled WGS sequence"/>
</dbReference>
<evidence type="ECO:0000313" key="1">
    <source>
        <dbReference type="EMBL" id="CAG8780820.1"/>
    </source>
</evidence>
<evidence type="ECO:0000313" key="2">
    <source>
        <dbReference type="Proteomes" id="UP000789396"/>
    </source>
</evidence>
<accession>A0A9N9JIF3</accession>
<organism evidence="1 2">
    <name type="scientific">Racocetra fulgida</name>
    <dbReference type="NCBI Taxonomy" id="60492"/>
    <lineage>
        <taxon>Eukaryota</taxon>
        <taxon>Fungi</taxon>
        <taxon>Fungi incertae sedis</taxon>
        <taxon>Mucoromycota</taxon>
        <taxon>Glomeromycotina</taxon>
        <taxon>Glomeromycetes</taxon>
        <taxon>Diversisporales</taxon>
        <taxon>Gigasporaceae</taxon>
        <taxon>Racocetra</taxon>
    </lineage>
</organism>
<proteinExistence type="predicted"/>
<protein>
    <submittedName>
        <fullName evidence="1">1980_t:CDS:1</fullName>
    </submittedName>
</protein>
<sequence length="61" mass="6955">EEKEEIIDEGYLEAKNWLSSTKAKLLGIWCVLLVTPRRKEVKIYMDSAAALAKLDIGNYNL</sequence>